<evidence type="ECO:0000313" key="2">
    <source>
        <dbReference type="Proteomes" id="UP000199666"/>
    </source>
</evidence>
<evidence type="ECO:0000313" key="1">
    <source>
        <dbReference type="EMBL" id="SFH46603.1"/>
    </source>
</evidence>
<dbReference type="Pfam" id="PF11013">
    <property type="entry name" value="DUF2851"/>
    <property type="match status" value="1"/>
</dbReference>
<dbReference type="EMBL" id="FOPP01000013">
    <property type="protein sequence ID" value="SFH46603.1"/>
    <property type="molecule type" value="Genomic_DNA"/>
</dbReference>
<protein>
    <recommendedName>
        <fullName evidence="3">DUF2851 domain-containing protein</fullName>
    </recommendedName>
</protein>
<dbReference type="AlphaFoldDB" id="A0A1I3A912"/>
<accession>A0A1I3A912</accession>
<dbReference type="InterPro" id="IPR021272">
    <property type="entry name" value="DUF2851"/>
</dbReference>
<keyword evidence="2" id="KW-1185">Reference proteome</keyword>
<dbReference type="RefSeq" id="WP_090997641.1">
    <property type="nucleotide sequence ID" value="NZ_FOPP01000013.1"/>
</dbReference>
<dbReference type="Proteomes" id="UP000199666">
    <property type="component" value="Unassembled WGS sequence"/>
</dbReference>
<organism evidence="1 2">
    <name type="scientific">Pedobacter insulae</name>
    <dbReference type="NCBI Taxonomy" id="414048"/>
    <lineage>
        <taxon>Bacteria</taxon>
        <taxon>Pseudomonadati</taxon>
        <taxon>Bacteroidota</taxon>
        <taxon>Sphingobacteriia</taxon>
        <taxon>Sphingobacteriales</taxon>
        <taxon>Sphingobacteriaceae</taxon>
        <taxon>Pedobacter</taxon>
    </lineage>
</organism>
<reference evidence="1 2" key="1">
    <citation type="submission" date="2016-10" db="EMBL/GenBank/DDBJ databases">
        <authorList>
            <person name="de Groot N.N."/>
        </authorList>
    </citation>
    <scope>NUCLEOTIDE SEQUENCE [LARGE SCALE GENOMIC DNA]</scope>
    <source>
        <strain evidence="1 2">DSM 18684</strain>
    </source>
</reference>
<evidence type="ECO:0008006" key="3">
    <source>
        <dbReference type="Google" id="ProtNLM"/>
    </source>
</evidence>
<proteinExistence type="predicted"/>
<gene>
    <name evidence="1" type="ORF">SAMN04489864_11396</name>
</gene>
<sequence>MRFPEEFLHFIWRFKLYGVDQLYTEAAELIEVIQCGTLNKNAGPDFLHAKLVVDGTVWVGSIEIHLNASDWLVHQHQHDAAYDNVILHIVYVNDRPIYRTDGTLIPVLVIKGRFPIALLTNYEQLILSANNFPCEKQVKEVDGLFVENFLTRVAIERLVCKSQDVYDQLNALKGDWDETFYHFMAKNFGFKINAAPMEMLARSLPQQILARHKDNSLQIEALLFGQAGFLAQKFTDDYPQRLKREYRFLKRKYRLNSVDTSLWKFMRMRPQNFPTLRLAQFAALIINSNHLFSKIIIIKDYKMIVQLFEHLPVNAYWKTHYHFNKATENVNLQLGKESIDNILINTLSLFLFAYGKYIDQYMLVNRAIELQEKLPAEHNVIIKQYVDAGVQVKSAYFSQALLQLRRSYCSSKKCLNCGIGVKLLNRP</sequence>
<name>A0A1I3A912_9SPHI</name>
<dbReference type="OrthoDB" id="1005072at2"/>
<dbReference type="STRING" id="414048.SAMN04489864_11396"/>